<reference evidence="9" key="1">
    <citation type="journal article" date="2020" name="PLoS Negl. Trop. Dis.">
        <title>High-quality nuclear genome for Sarcoptes scabiei-A critical resource for a neglected parasite.</title>
        <authorList>
            <person name="Korhonen P.K."/>
            <person name="Gasser R.B."/>
            <person name="Ma G."/>
            <person name="Wang T."/>
            <person name="Stroehlein A.J."/>
            <person name="Young N.D."/>
            <person name="Ang C.S."/>
            <person name="Fernando D.D."/>
            <person name="Lu H.C."/>
            <person name="Taylor S."/>
            <person name="Reynolds S.L."/>
            <person name="Mofiz E."/>
            <person name="Najaraj S.H."/>
            <person name="Gowda H."/>
            <person name="Madugundu A."/>
            <person name="Renuse S."/>
            <person name="Holt D."/>
            <person name="Pandey A."/>
            <person name="Papenfuss A.T."/>
            <person name="Fischer K."/>
        </authorList>
    </citation>
    <scope>NUCLEOTIDE SEQUENCE [LARGE SCALE GENOMIC DNA]</scope>
</reference>
<dbReference type="PANTHER" id="PTHR24366:SF96">
    <property type="entry name" value="LEUCINE RICH REPEAT CONTAINING 53"/>
    <property type="match status" value="1"/>
</dbReference>
<keyword evidence="3" id="KW-0677">Repeat</keyword>
<dbReference type="InterPro" id="IPR032675">
    <property type="entry name" value="LRR_dom_sf"/>
</dbReference>
<dbReference type="Pfam" id="PF13855">
    <property type="entry name" value="LRR_8"/>
    <property type="match status" value="1"/>
</dbReference>
<evidence type="ECO:0000313" key="9">
    <source>
        <dbReference type="Proteomes" id="UP000070412"/>
    </source>
</evidence>
<feature type="domain" description="Ig-like" evidence="6">
    <location>
        <begin position="288"/>
        <end position="435"/>
    </location>
</feature>
<keyword evidence="9" id="KW-1185">Reference proteome</keyword>
<dbReference type="AlphaFoldDB" id="A0A834RBS4"/>
<evidence type="ECO:0000256" key="3">
    <source>
        <dbReference type="ARBA" id="ARBA00022737"/>
    </source>
</evidence>
<gene>
    <name evidence="7" type="primary">SSS_257g</name>
    <name evidence="7" type="ORF">SSS_257</name>
</gene>
<dbReference type="OrthoDB" id="6490630at2759"/>
<dbReference type="InterPro" id="IPR007110">
    <property type="entry name" value="Ig-like_dom"/>
</dbReference>
<keyword evidence="5" id="KW-1133">Transmembrane helix</keyword>
<dbReference type="InterPro" id="IPR003599">
    <property type="entry name" value="Ig_sub"/>
</dbReference>
<evidence type="ECO:0000256" key="1">
    <source>
        <dbReference type="ARBA" id="ARBA00022614"/>
    </source>
</evidence>
<dbReference type="InterPro" id="IPR000483">
    <property type="entry name" value="Cys-rich_flank_reg_C"/>
</dbReference>
<dbReference type="Proteomes" id="UP000070412">
    <property type="component" value="Unassembled WGS sequence"/>
</dbReference>
<keyword evidence="5" id="KW-0812">Transmembrane</keyword>
<protein>
    <submittedName>
        <fullName evidence="7">Leucine-rich repeat and fibronectin type-III domain-containing protein 5</fullName>
    </submittedName>
</protein>
<feature type="transmembrane region" description="Helical" evidence="5">
    <location>
        <begin position="494"/>
        <end position="521"/>
    </location>
</feature>
<dbReference type="InterPro" id="IPR003591">
    <property type="entry name" value="Leu-rich_rpt_typical-subtyp"/>
</dbReference>
<evidence type="ECO:0000256" key="4">
    <source>
        <dbReference type="ARBA" id="ARBA00023157"/>
    </source>
</evidence>
<dbReference type="OMA" id="NSKGCDH"/>
<dbReference type="EMBL" id="WVUK01000056">
    <property type="protein sequence ID" value="KAF7493475.1"/>
    <property type="molecule type" value="Genomic_DNA"/>
</dbReference>
<dbReference type="PANTHER" id="PTHR24366">
    <property type="entry name" value="IG(IMMUNOGLOBULIN) AND LRR(LEUCINE RICH REPEAT) DOMAINS"/>
    <property type="match status" value="1"/>
</dbReference>
<dbReference type="SMART" id="SM00082">
    <property type="entry name" value="LRRCT"/>
    <property type="match status" value="1"/>
</dbReference>
<keyword evidence="4" id="KW-1015">Disulfide bond</keyword>
<dbReference type="InterPro" id="IPR001611">
    <property type="entry name" value="Leu-rich_rpt"/>
</dbReference>
<reference evidence="7" key="2">
    <citation type="submission" date="2020-01" db="EMBL/GenBank/DDBJ databases">
        <authorList>
            <person name="Korhonen P.K.K."/>
            <person name="Guangxu M.G."/>
            <person name="Wang T.W."/>
            <person name="Stroehlein A.J.S."/>
            <person name="Young N.D."/>
            <person name="Ang C.-S.A."/>
            <person name="Fernando D.W.F."/>
            <person name="Lu H.L."/>
            <person name="Taylor S.T."/>
            <person name="Ehtesham M.E.M."/>
            <person name="Najaraj S.H.N."/>
            <person name="Harsha G.H.G."/>
            <person name="Madugundu A.M."/>
            <person name="Renuse S.R."/>
            <person name="Holt D.H."/>
            <person name="Pandey A.P."/>
            <person name="Papenfuss A.P."/>
            <person name="Gasser R.B.G."/>
            <person name="Fischer K.F."/>
        </authorList>
    </citation>
    <scope>NUCLEOTIDE SEQUENCE</scope>
    <source>
        <strain evidence="7">SSS_KF_BRIS2020</strain>
    </source>
</reference>
<evidence type="ECO:0000256" key="5">
    <source>
        <dbReference type="SAM" id="Phobius"/>
    </source>
</evidence>
<reference evidence="8" key="3">
    <citation type="submission" date="2022-06" db="UniProtKB">
        <authorList>
            <consortium name="EnsemblMetazoa"/>
        </authorList>
    </citation>
    <scope>IDENTIFICATION</scope>
</reference>
<dbReference type="SUPFAM" id="SSF52058">
    <property type="entry name" value="L domain-like"/>
    <property type="match status" value="1"/>
</dbReference>
<proteinExistence type="predicted"/>
<keyword evidence="5" id="KW-0472">Membrane</keyword>
<dbReference type="SMART" id="SM00369">
    <property type="entry name" value="LRR_TYP"/>
    <property type="match status" value="6"/>
</dbReference>
<dbReference type="Gene3D" id="2.60.40.10">
    <property type="entry name" value="Immunoglobulins"/>
    <property type="match status" value="1"/>
</dbReference>
<evidence type="ECO:0000313" key="7">
    <source>
        <dbReference type="EMBL" id="KAF7493475.1"/>
    </source>
</evidence>
<organism evidence="7">
    <name type="scientific">Sarcoptes scabiei</name>
    <name type="common">Itch mite</name>
    <name type="synonym">Acarus scabiei</name>
    <dbReference type="NCBI Taxonomy" id="52283"/>
    <lineage>
        <taxon>Eukaryota</taxon>
        <taxon>Metazoa</taxon>
        <taxon>Ecdysozoa</taxon>
        <taxon>Arthropoda</taxon>
        <taxon>Chelicerata</taxon>
        <taxon>Arachnida</taxon>
        <taxon>Acari</taxon>
        <taxon>Acariformes</taxon>
        <taxon>Sarcoptiformes</taxon>
        <taxon>Astigmata</taxon>
        <taxon>Psoroptidia</taxon>
        <taxon>Sarcoptoidea</taxon>
        <taxon>Sarcoptidae</taxon>
        <taxon>Sarcoptinae</taxon>
        <taxon>Sarcoptes</taxon>
    </lineage>
</organism>
<keyword evidence="2" id="KW-0732">Signal</keyword>
<sequence length="655" mass="74942">MYLTSNHHLCSNQIRLLKQIPLVALLIVPLLSIDRLTISCFMICQQKCECKQSSGKFVANCDDYEIEYLPKCAHFDSQIKSKLNSIQILSLNRNNFKILNANAFSDACLINLQRLHLENAQLSFISDQAFSPLTNIIELILAENYLEHIPSKSLESMVRLQTLDLSSNRIVDVTNNSFKHLINLRRLNLSNNNISFIDIDSFAGLNNIQSINLASNRLSILRPESFVSLKNLHSLFLEGNQWICNCRMQPFKRLLLLKSRIQIHDSPRCSSGSIIWSNLALDHFQCAPKILRNLSETDVTVSEGSTMHLKCAIHIETFGDDSIDREYLSYTQINWYWNNLPISNNSKGCDHNCNNPSSNNLANNIISSISHQNHHQQQHHFQHFQIDERIEEMNSFVKLKTSNLALFSIMTINEGKYRCSVVNNVGSDELFYEVSVIPYYSLVNNNNQNHDYSQSFDHHSKIIQPIISSASSSDPQVSYNKNLLDGTDENADHLLFGLVLGILSGLFLVLVIFSIMFVFFLRKQKIVPHLVNPHELVMIDAIESTLDNNTLGDDDNHETNTETTERNISRNEFNPLLVVNPVKKPPRLGIPDVSSIYSHPSSWTMNRQQMNRSRYASYAEPIYSDYHSLYRPRRFMPPSRLDENNTFISDTASEV</sequence>
<accession>A0A834RBS4</accession>
<evidence type="ECO:0000259" key="6">
    <source>
        <dbReference type="PROSITE" id="PS50835"/>
    </source>
</evidence>
<dbReference type="PROSITE" id="PS50835">
    <property type="entry name" value="IG_LIKE"/>
    <property type="match status" value="1"/>
</dbReference>
<name>A0A834RBS4_SARSC</name>
<keyword evidence="1" id="KW-0433">Leucine-rich repeat</keyword>
<dbReference type="InterPro" id="IPR013783">
    <property type="entry name" value="Ig-like_fold"/>
</dbReference>
<dbReference type="EnsemblMetazoa" id="SSS_257s_mrna">
    <property type="protein sequence ID" value="KAF7493475.1"/>
    <property type="gene ID" value="SSS_257"/>
</dbReference>
<evidence type="ECO:0000256" key="2">
    <source>
        <dbReference type="ARBA" id="ARBA00022729"/>
    </source>
</evidence>
<dbReference type="SUPFAM" id="SSF48726">
    <property type="entry name" value="Immunoglobulin"/>
    <property type="match status" value="1"/>
</dbReference>
<dbReference type="Gene3D" id="3.80.10.10">
    <property type="entry name" value="Ribonuclease Inhibitor"/>
    <property type="match status" value="2"/>
</dbReference>
<dbReference type="PROSITE" id="PS51450">
    <property type="entry name" value="LRR"/>
    <property type="match status" value="2"/>
</dbReference>
<dbReference type="InterPro" id="IPR036179">
    <property type="entry name" value="Ig-like_dom_sf"/>
</dbReference>
<evidence type="ECO:0000313" key="8">
    <source>
        <dbReference type="EnsemblMetazoa" id="KAF7493475.1"/>
    </source>
</evidence>
<dbReference type="SMART" id="SM00409">
    <property type="entry name" value="IG"/>
    <property type="match status" value="1"/>
</dbReference>